<evidence type="ECO:0000313" key="1">
    <source>
        <dbReference type="EMBL" id="KAK6309099.1"/>
    </source>
</evidence>
<dbReference type="PANTHER" id="PTHR35385:SF2">
    <property type="entry name" value="PROTEIN B, PUTATIVE-RELATED"/>
    <property type="match status" value="1"/>
</dbReference>
<comment type="caution">
    <text evidence="1">The sequence shown here is derived from an EMBL/GenBank/DDBJ whole genome shotgun (WGS) entry which is preliminary data.</text>
</comment>
<dbReference type="Proteomes" id="UP001356427">
    <property type="component" value="Unassembled WGS sequence"/>
</dbReference>
<organism evidence="1 2">
    <name type="scientific">Coregonus suidteri</name>
    <dbReference type="NCBI Taxonomy" id="861788"/>
    <lineage>
        <taxon>Eukaryota</taxon>
        <taxon>Metazoa</taxon>
        <taxon>Chordata</taxon>
        <taxon>Craniata</taxon>
        <taxon>Vertebrata</taxon>
        <taxon>Euteleostomi</taxon>
        <taxon>Actinopterygii</taxon>
        <taxon>Neopterygii</taxon>
        <taxon>Teleostei</taxon>
        <taxon>Protacanthopterygii</taxon>
        <taxon>Salmoniformes</taxon>
        <taxon>Salmonidae</taxon>
        <taxon>Coregoninae</taxon>
        <taxon>Coregonus</taxon>
    </lineage>
</organism>
<gene>
    <name evidence="1" type="ORF">J4Q44_G00205620</name>
</gene>
<sequence>MDEPTPLRDSDLPRVGNSLGGLPHGIIFAQSIFEGLQLLKEILAEDAFAGRGQRSGRALSFSIRRLKAERGASGLPGGNPSCVFHLLQAVWRWLWSKEHGVEMKDMQALFSIVKDMLYARDMDKVKPLHHLALVNTVAVRSV</sequence>
<accession>A0AAN8LGT5</accession>
<proteinExistence type="predicted"/>
<evidence type="ECO:0000313" key="2">
    <source>
        <dbReference type="Proteomes" id="UP001356427"/>
    </source>
</evidence>
<reference evidence="1 2" key="1">
    <citation type="submission" date="2021-04" db="EMBL/GenBank/DDBJ databases">
        <authorList>
            <person name="De Guttry C."/>
            <person name="Zahm M."/>
            <person name="Klopp C."/>
            <person name="Cabau C."/>
            <person name="Louis A."/>
            <person name="Berthelot C."/>
            <person name="Parey E."/>
            <person name="Roest Crollius H."/>
            <person name="Montfort J."/>
            <person name="Robinson-Rechavi M."/>
            <person name="Bucao C."/>
            <person name="Bouchez O."/>
            <person name="Gislard M."/>
            <person name="Lluch J."/>
            <person name="Milhes M."/>
            <person name="Lampietro C."/>
            <person name="Lopez Roques C."/>
            <person name="Donnadieu C."/>
            <person name="Braasch I."/>
            <person name="Desvignes T."/>
            <person name="Postlethwait J."/>
            <person name="Bobe J."/>
            <person name="Wedekind C."/>
            <person name="Guiguen Y."/>
        </authorList>
    </citation>
    <scope>NUCLEOTIDE SEQUENCE [LARGE SCALE GENOMIC DNA]</scope>
    <source>
        <strain evidence="1">Cs_M1</strain>
        <tissue evidence="1">Blood</tissue>
    </source>
</reference>
<keyword evidence="2" id="KW-1185">Reference proteome</keyword>
<protein>
    <submittedName>
        <fullName evidence="1">Uncharacterized protein</fullName>
    </submittedName>
</protein>
<dbReference type="AlphaFoldDB" id="A0AAN8LGT5"/>
<name>A0AAN8LGT5_9TELE</name>
<dbReference type="EMBL" id="JAGTTL010000018">
    <property type="protein sequence ID" value="KAK6309099.1"/>
    <property type="molecule type" value="Genomic_DNA"/>
</dbReference>
<dbReference type="PANTHER" id="PTHR35385">
    <property type="entry name" value="PROTEIN B, PUTATIVE-RELATED-RELATED"/>
    <property type="match status" value="1"/>
</dbReference>